<comment type="subcellular location">
    <subcellularLocation>
        <location evidence="1 14">Cell membrane</location>
        <topology evidence="1 14">Multi-pass membrane protein</topology>
    </subcellularLocation>
</comment>
<evidence type="ECO:0000256" key="5">
    <source>
        <dbReference type="ARBA" id="ARBA00022692"/>
    </source>
</evidence>
<evidence type="ECO:0000256" key="12">
    <source>
        <dbReference type="ARBA" id="ARBA00035120"/>
    </source>
</evidence>
<feature type="binding site" evidence="14">
    <location>
        <position position="78"/>
    </location>
    <ligand>
        <name>Na(+)</name>
        <dbReference type="ChEBI" id="CHEBI:29101"/>
        <note>structural</note>
    </ligand>
</feature>
<dbReference type="PANTHER" id="PTHR28259:SF18">
    <property type="entry name" value="FLUORIDE-SPECIFIC ION CHANNEL FLUC"/>
    <property type="match status" value="1"/>
</dbReference>
<accession>A0ABS7DHV3</accession>
<dbReference type="Pfam" id="PF02537">
    <property type="entry name" value="CRCB"/>
    <property type="match status" value="1"/>
</dbReference>
<keyword evidence="4" id="KW-0997">Cell inner membrane</keyword>
<evidence type="ECO:0000256" key="3">
    <source>
        <dbReference type="ARBA" id="ARBA00022475"/>
    </source>
</evidence>
<evidence type="ECO:0000256" key="8">
    <source>
        <dbReference type="ARBA" id="ARBA00023053"/>
    </source>
</evidence>
<dbReference type="HAMAP" id="MF_00454">
    <property type="entry name" value="FluC"/>
    <property type="match status" value="1"/>
</dbReference>
<evidence type="ECO:0000256" key="13">
    <source>
        <dbReference type="ARBA" id="ARBA00035585"/>
    </source>
</evidence>
<evidence type="ECO:0000256" key="10">
    <source>
        <dbReference type="ARBA" id="ARBA00023136"/>
    </source>
</evidence>
<feature type="transmembrane region" description="Helical" evidence="14">
    <location>
        <begin position="97"/>
        <end position="121"/>
    </location>
</feature>
<keyword evidence="11 14" id="KW-0407">Ion channel</keyword>
<evidence type="ECO:0000256" key="1">
    <source>
        <dbReference type="ARBA" id="ARBA00004651"/>
    </source>
</evidence>
<sequence>MFLNFLCIGLGGFTGACLRAMTGIIIAKAGILASFPLATLLVNITGSFMIGFLLSIPFVTENPNLKGFLTAGLLGGLTTFSTFSFDTLSMLEHRMIVQAFANIMLNVFLSLTACFAGYLLAKLLIRI</sequence>
<evidence type="ECO:0000256" key="7">
    <source>
        <dbReference type="ARBA" id="ARBA00022989"/>
    </source>
</evidence>
<evidence type="ECO:0000256" key="11">
    <source>
        <dbReference type="ARBA" id="ARBA00023303"/>
    </source>
</evidence>
<evidence type="ECO:0000256" key="9">
    <source>
        <dbReference type="ARBA" id="ARBA00023065"/>
    </source>
</evidence>
<dbReference type="Proteomes" id="UP000731465">
    <property type="component" value="Unassembled WGS sequence"/>
</dbReference>
<keyword evidence="2 14" id="KW-0813">Transport</keyword>
<proteinExistence type="inferred from homology"/>
<evidence type="ECO:0000313" key="16">
    <source>
        <dbReference type="Proteomes" id="UP000731465"/>
    </source>
</evidence>
<evidence type="ECO:0000256" key="14">
    <source>
        <dbReference type="HAMAP-Rule" id="MF_00454"/>
    </source>
</evidence>
<comment type="caution">
    <text evidence="15">The sequence shown here is derived from an EMBL/GenBank/DDBJ whole genome shotgun (WGS) entry which is preliminary data.</text>
</comment>
<comment type="catalytic activity">
    <reaction evidence="13">
        <text>fluoride(in) = fluoride(out)</text>
        <dbReference type="Rhea" id="RHEA:76159"/>
        <dbReference type="ChEBI" id="CHEBI:17051"/>
    </reaction>
    <physiologicalReaction direction="left-to-right" evidence="13">
        <dbReference type="Rhea" id="RHEA:76160"/>
    </physiologicalReaction>
</comment>
<gene>
    <name evidence="14 15" type="primary">crcB</name>
    <name evidence="14" type="synonym">fluC</name>
    <name evidence="15" type="ORF">J5V48_08205</name>
</gene>
<comment type="activity regulation">
    <text evidence="14">Na(+) is not transported, but it plays an essential structural role and its presence is essential for fluoride channel function.</text>
</comment>
<evidence type="ECO:0000256" key="6">
    <source>
        <dbReference type="ARBA" id="ARBA00022723"/>
    </source>
</evidence>
<dbReference type="NCBIfam" id="TIGR00494">
    <property type="entry name" value="crcB"/>
    <property type="match status" value="1"/>
</dbReference>
<feature type="binding site" evidence="14">
    <location>
        <position position="75"/>
    </location>
    <ligand>
        <name>Na(+)</name>
        <dbReference type="ChEBI" id="CHEBI:29101"/>
        <note>structural</note>
    </ligand>
</feature>
<evidence type="ECO:0000256" key="2">
    <source>
        <dbReference type="ARBA" id="ARBA00022448"/>
    </source>
</evidence>
<dbReference type="PANTHER" id="PTHR28259">
    <property type="entry name" value="FLUORIDE EXPORT PROTEIN 1-RELATED"/>
    <property type="match status" value="1"/>
</dbReference>
<keyword evidence="5 14" id="KW-0812">Transmembrane</keyword>
<feature type="transmembrane region" description="Helical" evidence="14">
    <location>
        <begin position="37"/>
        <end position="60"/>
    </location>
</feature>
<organism evidence="15 16">
    <name type="scientific">Succinivibrio faecicola</name>
    <dbReference type="NCBI Taxonomy" id="2820300"/>
    <lineage>
        <taxon>Bacteria</taxon>
        <taxon>Pseudomonadati</taxon>
        <taxon>Pseudomonadota</taxon>
        <taxon>Gammaproteobacteria</taxon>
        <taxon>Aeromonadales</taxon>
        <taxon>Succinivibrionaceae</taxon>
        <taxon>Succinivibrio</taxon>
    </lineage>
</organism>
<evidence type="ECO:0000256" key="4">
    <source>
        <dbReference type="ARBA" id="ARBA00022519"/>
    </source>
</evidence>
<keyword evidence="10 14" id="KW-0472">Membrane</keyword>
<keyword evidence="6 14" id="KW-0479">Metal-binding</keyword>
<protein>
    <recommendedName>
        <fullName evidence="14">Fluoride-specific ion channel FluC</fullName>
    </recommendedName>
</protein>
<dbReference type="RefSeq" id="WP_219938099.1">
    <property type="nucleotide sequence ID" value="NZ_JAGFNY010000033.1"/>
</dbReference>
<feature type="transmembrane region" description="Helical" evidence="14">
    <location>
        <begin position="67"/>
        <end position="85"/>
    </location>
</feature>
<dbReference type="EMBL" id="JAGFNY010000033">
    <property type="protein sequence ID" value="MBW7570874.1"/>
    <property type="molecule type" value="Genomic_DNA"/>
</dbReference>
<keyword evidence="3 14" id="KW-1003">Cell membrane</keyword>
<evidence type="ECO:0000313" key="15">
    <source>
        <dbReference type="EMBL" id="MBW7570874.1"/>
    </source>
</evidence>
<keyword evidence="9 14" id="KW-0406">Ion transport</keyword>
<comment type="function">
    <text evidence="14">Fluoride-specific ion channel. Important for reducing fluoride concentration in the cell, thus reducing its toxicity.</text>
</comment>
<dbReference type="InterPro" id="IPR003691">
    <property type="entry name" value="FluC"/>
</dbReference>
<name>A0ABS7DHV3_9GAMM</name>
<comment type="similarity">
    <text evidence="12 14">Belongs to the fluoride channel Fluc/FEX (TC 1.A.43) family.</text>
</comment>
<keyword evidence="7 14" id="KW-1133">Transmembrane helix</keyword>
<reference evidence="15 16" key="1">
    <citation type="submission" date="2021-03" db="EMBL/GenBank/DDBJ databases">
        <title>Succinivibrio sp. nov. isolated from feces of cow.</title>
        <authorList>
            <person name="Choi J.-Y."/>
        </authorList>
    </citation>
    <scope>NUCLEOTIDE SEQUENCE [LARGE SCALE GENOMIC DNA]</scope>
    <source>
        <strain evidence="15 16">AGMB01872</strain>
    </source>
</reference>
<keyword evidence="16" id="KW-1185">Reference proteome</keyword>
<keyword evidence="8 14" id="KW-0915">Sodium</keyword>